<dbReference type="AlphaFoldDB" id="A0A1T5AU51"/>
<keyword evidence="1" id="KW-0472">Membrane</keyword>
<proteinExistence type="predicted"/>
<feature type="transmembrane region" description="Helical" evidence="1">
    <location>
        <begin position="40"/>
        <end position="59"/>
    </location>
</feature>
<dbReference type="Proteomes" id="UP000189981">
    <property type="component" value="Unassembled WGS sequence"/>
</dbReference>
<keyword evidence="1" id="KW-1133">Transmembrane helix</keyword>
<sequence>MKDFEALKSIWHNQVALPKVSHEDVLEKVNKTRTGLASRLLLEMLGMILATAFLIYVWIEMPFRMWTTHLAMAVFLGCCVYYIIAQIANYLKITYDSLLDKPEEYILYLKKYKHDRFIFNTRKYRIYSIFVTAGFMLYFVEIAFLAMLWVTIAGIVFTFAWIIVWYFVLMPIYIKKEESKLEDMIENLERLEMQFADSDFE</sequence>
<dbReference type="STRING" id="572036.SAMN05661099_1022"/>
<feature type="transmembrane region" description="Helical" evidence="1">
    <location>
        <begin position="65"/>
        <end position="84"/>
    </location>
</feature>
<accession>A0A1T5AU51</accession>
<feature type="transmembrane region" description="Helical" evidence="1">
    <location>
        <begin position="126"/>
        <end position="149"/>
    </location>
</feature>
<name>A0A1T5AU51_9SPHI</name>
<keyword evidence="1" id="KW-0812">Transmembrane</keyword>
<feature type="transmembrane region" description="Helical" evidence="1">
    <location>
        <begin position="155"/>
        <end position="174"/>
    </location>
</feature>
<evidence type="ECO:0000313" key="3">
    <source>
        <dbReference type="Proteomes" id="UP000189981"/>
    </source>
</evidence>
<keyword evidence="3" id="KW-1185">Reference proteome</keyword>
<reference evidence="3" key="1">
    <citation type="submission" date="2017-02" db="EMBL/GenBank/DDBJ databases">
        <authorList>
            <person name="Varghese N."/>
            <person name="Submissions S."/>
        </authorList>
    </citation>
    <scope>NUCLEOTIDE SEQUENCE [LARGE SCALE GENOMIC DNA]</scope>
    <source>
        <strain evidence="3">DSM 22385</strain>
    </source>
</reference>
<protein>
    <submittedName>
        <fullName evidence="2">Uncharacterized protein</fullName>
    </submittedName>
</protein>
<dbReference type="RefSeq" id="WP_079701543.1">
    <property type="nucleotide sequence ID" value="NZ_FUYR01000001.1"/>
</dbReference>
<evidence type="ECO:0000256" key="1">
    <source>
        <dbReference type="SAM" id="Phobius"/>
    </source>
</evidence>
<organism evidence="2 3">
    <name type="scientific">Daejeonella lutea</name>
    <dbReference type="NCBI Taxonomy" id="572036"/>
    <lineage>
        <taxon>Bacteria</taxon>
        <taxon>Pseudomonadati</taxon>
        <taxon>Bacteroidota</taxon>
        <taxon>Sphingobacteriia</taxon>
        <taxon>Sphingobacteriales</taxon>
        <taxon>Sphingobacteriaceae</taxon>
        <taxon>Daejeonella</taxon>
    </lineage>
</organism>
<dbReference type="EMBL" id="FUYR01000001">
    <property type="protein sequence ID" value="SKB38329.1"/>
    <property type="molecule type" value="Genomic_DNA"/>
</dbReference>
<gene>
    <name evidence="2" type="ORF">SAMN05661099_1022</name>
</gene>
<evidence type="ECO:0000313" key="2">
    <source>
        <dbReference type="EMBL" id="SKB38329.1"/>
    </source>
</evidence>
<dbReference type="OrthoDB" id="794917at2"/>